<dbReference type="AlphaFoldDB" id="A0AAV2RWH9"/>
<feature type="transmembrane region" description="Helical" evidence="9">
    <location>
        <begin position="6"/>
        <end position="32"/>
    </location>
</feature>
<keyword evidence="8" id="KW-0915">Sodium</keyword>
<reference evidence="10 11" key="1">
    <citation type="submission" date="2024-05" db="EMBL/GenBank/DDBJ databases">
        <authorList>
            <person name="Wallberg A."/>
        </authorList>
    </citation>
    <scope>NUCLEOTIDE SEQUENCE [LARGE SCALE GENOMIC DNA]</scope>
</reference>
<gene>
    <name evidence="10" type="ORF">MNOR_LOCUS29386</name>
</gene>
<keyword evidence="7 9" id="KW-0472">Membrane</keyword>
<evidence type="ECO:0000313" key="10">
    <source>
        <dbReference type="EMBL" id="CAL4144057.1"/>
    </source>
</evidence>
<evidence type="ECO:0000256" key="1">
    <source>
        <dbReference type="ARBA" id="ARBA00004141"/>
    </source>
</evidence>
<evidence type="ECO:0000256" key="2">
    <source>
        <dbReference type="ARBA" id="ARBA00006459"/>
    </source>
</evidence>
<dbReference type="EMBL" id="CAXKWB010033971">
    <property type="protein sequence ID" value="CAL4144057.1"/>
    <property type="molecule type" value="Genomic_DNA"/>
</dbReference>
<evidence type="ECO:0000256" key="7">
    <source>
        <dbReference type="ARBA" id="ARBA00023136"/>
    </source>
</evidence>
<evidence type="ECO:0000256" key="6">
    <source>
        <dbReference type="ARBA" id="ARBA00022989"/>
    </source>
</evidence>
<keyword evidence="5" id="KW-0769">Symport</keyword>
<feature type="transmembrane region" description="Helical" evidence="9">
    <location>
        <begin position="44"/>
        <end position="69"/>
    </location>
</feature>
<evidence type="ECO:0000256" key="5">
    <source>
        <dbReference type="ARBA" id="ARBA00022847"/>
    </source>
</evidence>
<dbReference type="Pfam" id="PF00209">
    <property type="entry name" value="SNF"/>
    <property type="match status" value="1"/>
</dbReference>
<feature type="non-terminal residue" evidence="10">
    <location>
        <position position="1"/>
    </location>
</feature>
<dbReference type="GO" id="GO:0015293">
    <property type="term" value="F:symporter activity"/>
    <property type="evidence" value="ECO:0007669"/>
    <property type="project" value="UniProtKB-KW"/>
</dbReference>
<evidence type="ECO:0000256" key="3">
    <source>
        <dbReference type="ARBA" id="ARBA00022448"/>
    </source>
</evidence>
<evidence type="ECO:0000256" key="4">
    <source>
        <dbReference type="ARBA" id="ARBA00022692"/>
    </source>
</evidence>
<protein>
    <submittedName>
        <fullName evidence="10">Uncharacterized protein</fullName>
    </submittedName>
</protein>
<feature type="non-terminal residue" evidence="10">
    <location>
        <position position="118"/>
    </location>
</feature>
<dbReference type="PANTHER" id="PTHR11616:SF240">
    <property type="entry name" value="BLOATED TUBULES, ISOFORM B-RELATED"/>
    <property type="match status" value="1"/>
</dbReference>
<dbReference type="InterPro" id="IPR037272">
    <property type="entry name" value="SNS_sf"/>
</dbReference>
<keyword evidence="3" id="KW-0813">Transport</keyword>
<comment type="similarity">
    <text evidence="2">Belongs to the sodium:neurotransmitter symporter (SNF) (TC 2.A.22) family.</text>
</comment>
<name>A0AAV2RWH9_MEGNR</name>
<evidence type="ECO:0000313" key="11">
    <source>
        <dbReference type="Proteomes" id="UP001497623"/>
    </source>
</evidence>
<feature type="transmembrane region" description="Helical" evidence="9">
    <location>
        <begin position="89"/>
        <end position="109"/>
    </location>
</feature>
<keyword evidence="11" id="KW-1185">Reference proteome</keyword>
<keyword evidence="8" id="KW-0479">Metal-binding</keyword>
<dbReference type="GO" id="GO:0005886">
    <property type="term" value="C:plasma membrane"/>
    <property type="evidence" value="ECO:0007669"/>
    <property type="project" value="TreeGrafter"/>
</dbReference>
<sequence length="118" mass="13425">YHCLLFQIYIAAVQLVLTSGAGTGFITTIGSYDKLHNNCLFDAFIMVVFNLIYPFIYGIFLMAFAGLLSMKLGEDVGDFLYTHFELGKMPLALSMIPGHFLWVFLYALMNFMGKFVFY</sequence>
<evidence type="ECO:0000256" key="8">
    <source>
        <dbReference type="PIRSR" id="PIRSR600175-1"/>
    </source>
</evidence>
<dbReference type="GO" id="GO:0006865">
    <property type="term" value="P:amino acid transport"/>
    <property type="evidence" value="ECO:0007669"/>
    <property type="project" value="TreeGrafter"/>
</dbReference>
<keyword evidence="6 9" id="KW-1133">Transmembrane helix</keyword>
<evidence type="ECO:0000256" key="9">
    <source>
        <dbReference type="SAM" id="Phobius"/>
    </source>
</evidence>
<dbReference type="PROSITE" id="PS50267">
    <property type="entry name" value="NA_NEUROTRAN_SYMP_3"/>
    <property type="match status" value="1"/>
</dbReference>
<comment type="caution">
    <text evidence="10">The sequence shown here is derived from an EMBL/GenBank/DDBJ whole genome shotgun (WGS) entry which is preliminary data.</text>
</comment>
<dbReference type="GO" id="GO:0046872">
    <property type="term" value="F:metal ion binding"/>
    <property type="evidence" value="ECO:0007669"/>
    <property type="project" value="UniProtKB-KW"/>
</dbReference>
<dbReference type="SUPFAM" id="SSF161070">
    <property type="entry name" value="SNF-like"/>
    <property type="match status" value="1"/>
</dbReference>
<organism evidence="10 11">
    <name type="scientific">Meganyctiphanes norvegica</name>
    <name type="common">Northern krill</name>
    <name type="synonym">Thysanopoda norvegica</name>
    <dbReference type="NCBI Taxonomy" id="48144"/>
    <lineage>
        <taxon>Eukaryota</taxon>
        <taxon>Metazoa</taxon>
        <taxon>Ecdysozoa</taxon>
        <taxon>Arthropoda</taxon>
        <taxon>Crustacea</taxon>
        <taxon>Multicrustacea</taxon>
        <taxon>Malacostraca</taxon>
        <taxon>Eumalacostraca</taxon>
        <taxon>Eucarida</taxon>
        <taxon>Euphausiacea</taxon>
        <taxon>Euphausiidae</taxon>
        <taxon>Meganyctiphanes</taxon>
    </lineage>
</organism>
<dbReference type="GO" id="GO:0035725">
    <property type="term" value="P:sodium ion transmembrane transport"/>
    <property type="evidence" value="ECO:0007669"/>
    <property type="project" value="TreeGrafter"/>
</dbReference>
<accession>A0AAV2RWH9</accession>
<comment type="subcellular location">
    <subcellularLocation>
        <location evidence="1">Membrane</location>
        <topology evidence="1">Multi-pass membrane protein</topology>
    </subcellularLocation>
</comment>
<keyword evidence="4 9" id="KW-0812">Transmembrane</keyword>
<dbReference type="InterPro" id="IPR000175">
    <property type="entry name" value="Na/ntran_symport"/>
</dbReference>
<dbReference type="Proteomes" id="UP001497623">
    <property type="component" value="Unassembled WGS sequence"/>
</dbReference>
<proteinExistence type="inferred from homology"/>
<dbReference type="PANTHER" id="PTHR11616">
    <property type="entry name" value="SODIUM/CHLORIDE DEPENDENT TRANSPORTER"/>
    <property type="match status" value="1"/>
</dbReference>
<feature type="binding site" evidence="8">
    <location>
        <position position="50"/>
    </location>
    <ligand>
        <name>Na(+)</name>
        <dbReference type="ChEBI" id="CHEBI:29101"/>
        <label>1</label>
    </ligand>
</feature>